<proteinExistence type="predicted"/>
<organism evidence="1">
    <name type="scientific">Xenorhabdus bovienii str. puntauvense</name>
    <dbReference type="NCBI Taxonomy" id="1398201"/>
    <lineage>
        <taxon>Bacteria</taxon>
        <taxon>Pseudomonadati</taxon>
        <taxon>Pseudomonadota</taxon>
        <taxon>Gammaproteobacteria</taxon>
        <taxon>Enterobacterales</taxon>
        <taxon>Morganellaceae</taxon>
        <taxon>Xenorhabdus</taxon>
    </lineage>
</organism>
<reference evidence="1" key="1">
    <citation type="submission" date="2013-07" db="EMBL/GenBank/DDBJ databases">
        <title>Sub-species coevolution in mutualistic symbiosis.</title>
        <authorList>
            <person name="Murfin K."/>
            <person name="Klassen J."/>
            <person name="Lee M."/>
            <person name="Forst S."/>
            <person name="Stock P."/>
            <person name="Goodrich-Blair H."/>
        </authorList>
    </citation>
    <scope>NUCLEOTIDE SEQUENCE [LARGE SCALE GENOMIC DNA]</scope>
    <source>
        <strain evidence="1">Puntauvense</strain>
    </source>
</reference>
<protein>
    <submittedName>
        <fullName evidence="1">Uncharacterized protein</fullName>
    </submittedName>
</protein>
<comment type="caution">
    <text evidence="1">The sequence shown here is derived from an EMBL/GenBank/DDBJ whole genome shotgun (WGS) entry which is preliminary data.</text>
</comment>
<accession>A0A077NNK1</accession>
<dbReference type="EMBL" id="CBSW010000288">
    <property type="protein sequence ID" value="CDG99220.1"/>
    <property type="molecule type" value="Genomic_DNA"/>
</dbReference>
<dbReference type="Proteomes" id="UP000028511">
    <property type="component" value="Unassembled WGS sequence"/>
</dbReference>
<sequence>MTYQEARRKVIEIQKTIAEINNRLCGEFDTLRTPYGREHIDREREEAVKEWELAKAEMKRLEH</sequence>
<dbReference type="HOGENOM" id="CLU_2884905_0_0_6"/>
<name>A0A077NNK1_XENBV</name>
<evidence type="ECO:0000313" key="1">
    <source>
        <dbReference type="EMBL" id="CDG99220.1"/>
    </source>
</evidence>
<dbReference type="RefSeq" id="WP_038214152.1">
    <property type="nucleotide sequence ID" value="NZ_CAWLWN010000075.1"/>
</dbReference>
<gene>
    <name evidence="1" type="ORF">XBP1_800004</name>
</gene>
<dbReference type="AlphaFoldDB" id="A0A077NNK1"/>